<sequence>MAEICSGAYHKIHYATYHIRIWYSFHVPGIFICAGRLGAIESELLAKSCAYWFAVKEIEFLEDLGNVAMLR</sequence>
<reference evidence="1" key="1">
    <citation type="submission" date="2018-11" db="EMBL/GenBank/DDBJ databases">
        <authorList>
            <person name="Grassa J C."/>
        </authorList>
    </citation>
    <scope>NUCLEOTIDE SEQUENCE [LARGE SCALE GENOMIC DNA]</scope>
</reference>
<organism evidence="1 2">
    <name type="scientific">Cannabis sativa</name>
    <name type="common">Hemp</name>
    <name type="synonym">Marijuana</name>
    <dbReference type="NCBI Taxonomy" id="3483"/>
    <lineage>
        <taxon>Eukaryota</taxon>
        <taxon>Viridiplantae</taxon>
        <taxon>Streptophyta</taxon>
        <taxon>Embryophyta</taxon>
        <taxon>Tracheophyta</taxon>
        <taxon>Spermatophyta</taxon>
        <taxon>Magnoliopsida</taxon>
        <taxon>eudicotyledons</taxon>
        <taxon>Gunneridae</taxon>
        <taxon>Pentapetalae</taxon>
        <taxon>rosids</taxon>
        <taxon>fabids</taxon>
        <taxon>Rosales</taxon>
        <taxon>Cannabaceae</taxon>
        <taxon>Cannabis</taxon>
    </lineage>
</organism>
<dbReference type="Gramene" id="novel_model_1915_5bd9a17a">
    <property type="protein sequence ID" value="cds.novel_model_1915_5bd9a17a"/>
    <property type="gene ID" value="novel_gene_1051_5bd9a17a"/>
</dbReference>
<dbReference type="EMBL" id="UZAU01000238">
    <property type="status" value="NOT_ANNOTATED_CDS"/>
    <property type="molecule type" value="Genomic_DNA"/>
</dbReference>
<dbReference type="EnsemblPlants" id="novel_model_1915_5bd9a17a">
    <property type="protein sequence ID" value="cds.novel_model_1915_5bd9a17a"/>
    <property type="gene ID" value="novel_gene_1051_5bd9a17a"/>
</dbReference>
<dbReference type="AlphaFoldDB" id="A0A803QVK9"/>
<protein>
    <submittedName>
        <fullName evidence="1">Uncharacterized protein</fullName>
    </submittedName>
</protein>
<evidence type="ECO:0000313" key="1">
    <source>
        <dbReference type="EnsemblPlants" id="cds.novel_model_1915_5bd9a17a"/>
    </source>
</evidence>
<dbReference type="Proteomes" id="UP000596661">
    <property type="component" value="Chromosome 2"/>
</dbReference>
<accession>A0A803QVK9</accession>
<name>A0A803QVK9_CANSA</name>
<evidence type="ECO:0000313" key="2">
    <source>
        <dbReference type="Proteomes" id="UP000596661"/>
    </source>
</evidence>
<reference evidence="1" key="2">
    <citation type="submission" date="2021-03" db="UniProtKB">
        <authorList>
            <consortium name="EnsemblPlants"/>
        </authorList>
    </citation>
    <scope>IDENTIFICATION</scope>
</reference>
<keyword evidence="2" id="KW-1185">Reference proteome</keyword>
<proteinExistence type="predicted"/>